<dbReference type="Gene3D" id="1.20.1290.10">
    <property type="entry name" value="AhpD-like"/>
    <property type="match status" value="1"/>
</dbReference>
<dbReference type="Proteomes" id="UP000030661">
    <property type="component" value="Unassembled WGS sequence"/>
</dbReference>
<dbReference type="InterPro" id="IPR004675">
    <property type="entry name" value="AhpD_core"/>
</dbReference>
<dbReference type="AlphaFoldDB" id="A0A081BWF6"/>
<dbReference type="GO" id="GO:0051920">
    <property type="term" value="F:peroxiredoxin activity"/>
    <property type="evidence" value="ECO:0007669"/>
    <property type="project" value="InterPro"/>
</dbReference>
<sequence>MREILDLKTKEFIGIAAAVAGHCQPCFDYHLAAANKVGITLEEVKATIKLAQAVRQAGNQNMDVYIRNIVGGNDMIAED</sequence>
<dbReference type="NCBIfam" id="TIGR00778">
    <property type="entry name" value="ahpD_dom"/>
    <property type="match status" value="1"/>
</dbReference>
<protein>
    <recommendedName>
        <fullName evidence="1">Carboxymuconolactone decarboxylase-like domain-containing protein</fullName>
    </recommendedName>
</protein>
<dbReference type="InterPro" id="IPR003779">
    <property type="entry name" value="CMD-like"/>
</dbReference>
<name>A0A081BWF6_VECG1</name>
<gene>
    <name evidence="2" type="ORF">U27_03624</name>
</gene>
<accession>A0A081BWF6</accession>
<dbReference type="EMBL" id="DF820465">
    <property type="protein sequence ID" value="GAK56661.1"/>
    <property type="molecule type" value="Genomic_DNA"/>
</dbReference>
<keyword evidence="3" id="KW-1185">Reference proteome</keyword>
<proteinExistence type="predicted"/>
<evidence type="ECO:0000259" key="1">
    <source>
        <dbReference type="Pfam" id="PF02627"/>
    </source>
</evidence>
<organism evidence="2">
    <name type="scientific">Vecturithrix granuli</name>
    <dbReference type="NCBI Taxonomy" id="1499967"/>
    <lineage>
        <taxon>Bacteria</taxon>
        <taxon>Candidatus Moduliflexota</taxon>
        <taxon>Candidatus Vecturitrichia</taxon>
        <taxon>Candidatus Vecturitrichales</taxon>
        <taxon>Candidatus Vecturitrichaceae</taxon>
        <taxon>Candidatus Vecturithrix</taxon>
    </lineage>
</organism>
<dbReference type="STRING" id="1499967.U27_03624"/>
<dbReference type="HOGENOM" id="CLU_189056_0_0_0"/>
<reference evidence="2" key="1">
    <citation type="journal article" date="2015" name="PeerJ">
        <title>First genomic representation of candidate bacterial phylum KSB3 points to enhanced environmental sensing as a trigger of wastewater bulking.</title>
        <authorList>
            <person name="Sekiguchi Y."/>
            <person name="Ohashi A."/>
            <person name="Parks D.H."/>
            <person name="Yamauchi T."/>
            <person name="Tyson G.W."/>
            <person name="Hugenholtz P."/>
        </authorList>
    </citation>
    <scope>NUCLEOTIDE SEQUENCE [LARGE SCALE GENOMIC DNA]</scope>
</reference>
<feature type="domain" description="Carboxymuconolactone decarboxylase-like" evidence="1">
    <location>
        <begin position="5"/>
        <end position="54"/>
    </location>
</feature>
<evidence type="ECO:0000313" key="2">
    <source>
        <dbReference type="EMBL" id="GAK56661.1"/>
    </source>
</evidence>
<dbReference type="InterPro" id="IPR029032">
    <property type="entry name" value="AhpD-like"/>
</dbReference>
<dbReference type="Pfam" id="PF02627">
    <property type="entry name" value="CMD"/>
    <property type="match status" value="1"/>
</dbReference>
<evidence type="ECO:0000313" key="3">
    <source>
        <dbReference type="Proteomes" id="UP000030661"/>
    </source>
</evidence>
<dbReference type="SUPFAM" id="SSF69118">
    <property type="entry name" value="AhpD-like"/>
    <property type="match status" value="1"/>
</dbReference>